<dbReference type="CDD" id="cd00202">
    <property type="entry name" value="ZnF_GATA"/>
    <property type="match status" value="1"/>
</dbReference>
<dbReference type="InterPro" id="IPR051140">
    <property type="entry name" value="GATA_TF"/>
</dbReference>
<dbReference type="PANTHER" id="PTHR45658">
    <property type="entry name" value="GATA TRANSCRIPTION FACTOR"/>
    <property type="match status" value="1"/>
</dbReference>
<gene>
    <name evidence="9" type="ORF">BDA96_04G026500</name>
</gene>
<evidence type="ECO:0000256" key="7">
    <source>
        <dbReference type="SAM" id="MobiDB-lite"/>
    </source>
</evidence>
<feature type="compositionally biased region" description="Low complexity" evidence="7">
    <location>
        <begin position="250"/>
        <end position="261"/>
    </location>
</feature>
<dbReference type="SMART" id="SM00401">
    <property type="entry name" value="ZnF_GATA"/>
    <property type="match status" value="1"/>
</dbReference>
<keyword evidence="2" id="KW-0479">Metal-binding</keyword>
<accession>A0A921UH08</accession>
<dbReference type="GO" id="GO:0008270">
    <property type="term" value="F:zinc ion binding"/>
    <property type="evidence" value="ECO:0007669"/>
    <property type="project" value="UniProtKB-KW"/>
</dbReference>
<comment type="caution">
    <text evidence="9">The sequence shown here is derived from an EMBL/GenBank/DDBJ whole genome shotgun (WGS) entry which is preliminary data.</text>
</comment>
<sequence length="261" mass="28001">MLQLSCLSGLGRLDVDVADCDADDDGGGPCPCPCILHSELCCPNDSLDDDGVVAIEIIQDEELLKDLAIAASLRPTTTTGHHNENIKSGCCWGVSSSGGSPPVHAAALLDNSLLWNAWTTTTSSSLAAQPPPPPSRKRDRSSASVMRGTPWSWSSAPLDMPSTPTRRRSPNNNCRGSGVRQQGLVVSRRRGPRSIRRVQSRVCSRCDSTETPHWRAGPDGPGTLCNACGIRFTREQCSKPPLLLPEYRPSASQSSRKAWSS</sequence>
<dbReference type="EMBL" id="CM027683">
    <property type="protein sequence ID" value="KAG0531478.1"/>
    <property type="molecule type" value="Genomic_DNA"/>
</dbReference>
<dbReference type="SUPFAM" id="SSF57716">
    <property type="entry name" value="Glucocorticoid receptor-like (DNA-binding domain)"/>
    <property type="match status" value="1"/>
</dbReference>
<reference evidence="9" key="1">
    <citation type="journal article" date="2019" name="BMC Genomics">
        <title>A new reference genome for Sorghum bicolor reveals high levels of sequence similarity between sweet and grain genotypes: implications for the genetics of sugar metabolism.</title>
        <authorList>
            <person name="Cooper E.A."/>
            <person name="Brenton Z.W."/>
            <person name="Flinn B.S."/>
            <person name="Jenkins J."/>
            <person name="Shu S."/>
            <person name="Flowers D."/>
            <person name="Luo F."/>
            <person name="Wang Y."/>
            <person name="Xia P."/>
            <person name="Barry K."/>
            <person name="Daum C."/>
            <person name="Lipzen A."/>
            <person name="Yoshinaga Y."/>
            <person name="Schmutz J."/>
            <person name="Saski C."/>
            <person name="Vermerris W."/>
            <person name="Kresovich S."/>
        </authorList>
    </citation>
    <scope>NUCLEOTIDE SEQUENCE</scope>
</reference>
<evidence type="ECO:0000256" key="3">
    <source>
        <dbReference type="ARBA" id="ARBA00022771"/>
    </source>
</evidence>
<dbReference type="PANTHER" id="PTHR45658:SF18">
    <property type="entry name" value="PROTEIN GAT2"/>
    <property type="match status" value="1"/>
</dbReference>
<dbReference type="Proteomes" id="UP000807115">
    <property type="component" value="Chromosome 4"/>
</dbReference>
<dbReference type="InterPro" id="IPR000679">
    <property type="entry name" value="Znf_GATA"/>
</dbReference>
<evidence type="ECO:0000313" key="9">
    <source>
        <dbReference type="EMBL" id="KAG0531478.1"/>
    </source>
</evidence>
<name>A0A921UH08_SORBI</name>
<evidence type="ECO:0000256" key="6">
    <source>
        <dbReference type="PROSITE-ProRule" id="PRU00094"/>
    </source>
</evidence>
<keyword evidence="4" id="KW-0862">Zinc</keyword>
<dbReference type="InterPro" id="IPR013088">
    <property type="entry name" value="Znf_NHR/GATA"/>
</dbReference>
<evidence type="ECO:0000256" key="1">
    <source>
        <dbReference type="ARBA" id="ARBA00005694"/>
    </source>
</evidence>
<dbReference type="PROSITE" id="PS50114">
    <property type="entry name" value="GATA_ZN_FINGER_2"/>
    <property type="match status" value="1"/>
</dbReference>
<evidence type="ECO:0000313" key="10">
    <source>
        <dbReference type="Proteomes" id="UP000807115"/>
    </source>
</evidence>
<dbReference type="AlphaFoldDB" id="A0A921UH08"/>
<dbReference type="Gene3D" id="3.30.50.10">
    <property type="entry name" value="Erythroid Transcription Factor GATA-1, subunit A"/>
    <property type="match status" value="1"/>
</dbReference>
<dbReference type="GO" id="GO:0043565">
    <property type="term" value="F:sequence-specific DNA binding"/>
    <property type="evidence" value="ECO:0007669"/>
    <property type="project" value="InterPro"/>
</dbReference>
<organism evidence="9 10">
    <name type="scientific">Sorghum bicolor</name>
    <name type="common">Sorghum</name>
    <name type="synonym">Sorghum vulgare</name>
    <dbReference type="NCBI Taxonomy" id="4558"/>
    <lineage>
        <taxon>Eukaryota</taxon>
        <taxon>Viridiplantae</taxon>
        <taxon>Streptophyta</taxon>
        <taxon>Embryophyta</taxon>
        <taxon>Tracheophyta</taxon>
        <taxon>Spermatophyta</taxon>
        <taxon>Magnoliopsida</taxon>
        <taxon>Liliopsida</taxon>
        <taxon>Poales</taxon>
        <taxon>Poaceae</taxon>
        <taxon>PACMAD clade</taxon>
        <taxon>Panicoideae</taxon>
        <taxon>Andropogonodae</taxon>
        <taxon>Andropogoneae</taxon>
        <taxon>Sorghinae</taxon>
        <taxon>Sorghum</taxon>
    </lineage>
</organism>
<evidence type="ECO:0000256" key="2">
    <source>
        <dbReference type="ARBA" id="ARBA00022723"/>
    </source>
</evidence>
<feature type="region of interest" description="Disordered" evidence="7">
    <location>
        <begin position="123"/>
        <end position="193"/>
    </location>
</feature>
<evidence type="ECO:0000256" key="4">
    <source>
        <dbReference type="ARBA" id="ARBA00022833"/>
    </source>
</evidence>
<feature type="domain" description="GATA-type" evidence="8">
    <location>
        <begin position="197"/>
        <end position="256"/>
    </location>
</feature>
<protein>
    <recommendedName>
        <fullName evidence="8">GATA-type domain-containing protein</fullName>
    </recommendedName>
</protein>
<keyword evidence="5" id="KW-0010">Activator</keyword>
<comment type="similarity">
    <text evidence="1">Belongs to the type IV zinc-finger family. Class A subfamily.</text>
</comment>
<feature type="region of interest" description="Disordered" evidence="7">
    <location>
        <begin position="242"/>
        <end position="261"/>
    </location>
</feature>
<evidence type="ECO:0000256" key="5">
    <source>
        <dbReference type="ARBA" id="ARBA00023159"/>
    </source>
</evidence>
<dbReference type="GO" id="GO:0006355">
    <property type="term" value="P:regulation of DNA-templated transcription"/>
    <property type="evidence" value="ECO:0007669"/>
    <property type="project" value="InterPro"/>
</dbReference>
<keyword evidence="3 6" id="KW-0863">Zinc-finger</keyword>
<evidence type="ECO:0000259" key="8">
    <source>
        <dbReference type="PROSITE" id="PS50114"/>
    </source>
</evidence>
<proteinExistence type="inferred from homology"/>
<reference evidence="9" key="2">
    <citation type="submission" date="2020-10" db="EMBL/GenBank/DDBJ databases">
        <authorList>
            <person name="Cooper E.A."/>
            <person name="Brenton Z.W."/>
            <person name="Flinn B.S."/>
            <person name="Jenkins J."/>
            <person name="Shu S."/>
            <person name="Flowers D."/>
            <person name="Luo F."/>
            <person name="Wang Y."/>
            <person name="Xia P."/>
            <person name="Barry K."/>
            <person name="Daum C."/>
            <person name="Lipzen A."/>
            <person name="Yoshinaga Y."/>
            <person name="Schmutz J."/>
            <person name="Saski C."/>
            <person name="Vermerris W."/>
            <person name="Kresovich S."/>
        </authorList>
    </citation>
    <scope>NUCLEOTIDE SEQUENCE</scope>
</reference>
<dbReference type="Pfam" id="PF00320">
    <property type="entry name" value="GATA"/>
    <property type="match status" value="1"/>
</dbReference>